<organism evidence="2 3">
    <name type="scientific">Baekduia soli</name>
    <dbReference type="NCBI Taxonomy" id="496014"/>
    <lineage>
        <taxon>Bacteria</taxon>
        <taxon>Bacillati</taxon>
        <taxon>Actinomycetota</taxon>
        <taxon>Thermoleophilia</taxon>
        <taxon>Solirubrobacterales</taxon>
        <taxon>Baekduiaceae</taxon>
        <taxon>Baekduia</taxon>
    </lineage>
</organism>
<dbReference type="GO" id="GO:0005975">
    <property type="term" value="P:carbohydrate metabolic process"/>
    <property type="evidence" value="ECO:0007669"/>
    <property type="project" value="InterPro"/>
</dbReference>
<dbReference type="InterPro" id="IPR011330">
    <property type="entry name" value="Glyco_hydro/deAcase_b/a-brl"/>
</dbReference>
<dbReference type="OrthoDB" id="5188291at2"/>
<dbReference type="InterPro" id="IPR050248">
    <property type="entry name" value="Polysacc_deacetylase_ArnD"/>
</dbReference>
<reference evidence="2 3" key="1">
    <citation type="journal article" date="2018" name="J. Microbiol.">
        <title>Baekduia soli gen. nov., sp. nov., a novel bacterium isolated from the soil of Baekdu Mountain and proposal of a novel family name, Baekduiaceae fam. nov.</title>
        <authorList>
            <person name="An D.S."/>
            <person name="Siddiqi M.Z."/>
            <person name="Kim K.H."/>
            <person name="Yu H.S."/>
            <person name="Im W.T."/>
        </authorList>
    </citation>
    <scope>NUCLEOTIDE SEQUENCE [LARGE SCALE GENOMIC DNA]</scope>
    <source>
        <strain evidence="2 3">BR7-21</strain>
    </source>
</reference>
<keyword evidence="3" id="KW-1185">Reference proteome</keyword>
<dbReference type="InterPro" id="IPR002509">
    <property type="entry name" value="NODB_dom"/>
</dbReference>
<accession>A0A5B8U760</accession>
<dbReference type="CDD" id="cd10959">
    <property type="entry name" value="CE4_NodB_like_3"/>
    <property type="match status" value="1"/>
</dbReference>
<dbReference type="AlphaFoldDB" id="A0A5B8U760"/>
<name>A0A5B8U760_9ACTN</name>
<dbReference type="PANTHER" id="PTHR10587:SF137">
    <property type="entry name" value="4-DEOXY-4-FORMAMIDO-L-ARABINOSE-PHOSPHOUNDECAPRENOL DEFORMYLASE ARND-RELATED"/>
    <property type="match status" value="1"/>
</dbReference>
<dbReference type="GO" id="GO:0016810">
    <property type="term" value="F:hydrolase activity, acting on carbon-nitrogen (but not peptide) bonds"/>
    <property type="evidence" value="ECO:0007669"/>
    <property type="project" value="InterPro"/>
</dbReference>
<feature type="domain" description="NodB homology" evidence="1">
    <location>
        <begin position="40"/>
        <end position="228"/>
    </location>
</feature>
<evidence type="ECO:0000259" key="1">
    <source>
        <dbReference type="PROSITE" id="PS51677"/>
    </source>
</evidence>
<dbReference type="PANTHER" id="PTHR10587">
    <property type="entry name" value="GLYCOSYL TRANSFERASE-RELATED"/>
    <property type="match status" value="1"/>
</dbReference>
<evidence type="ECO:0000313" key="2">
    <source>
        <dbReference type="EMBL" id="QEC48502.1"/>
    </source>
</evidence>
<dbReference type="Gene3D" id="3.20.20.370">
    <property type="entry name" value="Glycoside hydrolase/deacetylase"/>
    <property type="match status" value="1"/>
</dbReference>
<dbReference type="PROSITE" id="PS51677">
    <property type="entry name" value="NODB"/>
    <property type="match status" value="1"/>
</dbReference>
<evidence type="ECO:0000313" key="3">
    <source>
        <dbReference type="Proteomes" id="UP000321805"/>
    </source>
</evidence>
<dbReference type="SUPFAM" id="SSF88713">
    <property type="entry name" value="Glycoside hydrolase/deacetylase"/>
    <property type="match status" value="1"/>
</dbReference>
<protein>
    <submittedName>
        <fullName evidence="2">Polysaccharide deacetylase family protein</fullName>
    </submittedName>
</protein>
<sequence>MTAVSETRRIAGRVVRAGRGAASARIIASAAVRRVADPSGGVALTFDDGPDPLWTTAVLDELARLGVCATFFAVGRRAEENPHLVRRILADGHALGSHSYGHPDPWTLPVRALAADYRRGHRAVEVAAGRHVPLFRPPKGFVDVRGAIAMRLARVQPFLWTVDPHDWEPRVEAGAIRCALEGLAGGDVVLLHDAIEGPLAPEALDRSATVAALPEIAAMAAARGLRFTTLR</sequence>
<gene>
    <name evidence="2" type="ORF">FSW04_13625</name>
</gene>
<dbReference type="RefSeq" id="WP_146920112.1">
    <property type="nucleotide sequence ID" value="NZ_CP042430.1"/>
</dbReference>
<dbReference type="EMBL" id="CP042430">
    <property type="protein sequence ID" value="QEC48502.1"/>
    <property type="molecule type" value="Genomic_DNA"/>
</dbReference>
<dbReference type="KEGG" id="bsol:FSW04_13625"/>
<dbReference type="Proteomes" id="UP000321805">
    <property type="component" value="Chromosome"/>
</dbReference>
<dbReference type="Pfam" id="PF01522">
    <property type="entry name" value="Polysacc_deac_1"/>
    <property type="match status" value="1"/>
</dbReference>
<proteinExistence type="predicted"/>